<evidence type="ECO:0000313" key="2">
    <source>
        <dbReference type="EMBL" id="CAG8739649.1"/>
    </source>
</evidence>
<evidence type="ECO:0000256" key="1">
    <source>
        <dbReference type="SAM" id="MobiDB-lite"/>
    </source>
</evidence>
<gene>
    <name evidence="2" type="ORF">CPELLU_LOCUS14013</name>
</gene>
<organism evidence="2 3">
    <name type="scientific">Cetraspora pellucida</name>
    <dbReference type="NCBI Taxonomy" id="1433469"/>
    <lineage>
        <taxon>Eukaryota</taxon>
        <taxon>Fungi</taxon>
        <taxon>Fungi incertae sedis</taxon>
        <taxon>Mucoromycota</taxon>
        <taxon>Glomeromycotina</taxon>
        <taxon>Glomeromycetes</taxon>
        <taxon>Diversisporales</taxon>
        <taxon>Gigasporaceae</taxon>
        <taxon>Cetraspora</taxon>
    </lineage>
</organism>
<comment type="caution">
    <text evidence="2">The sequence shown here is derived from an EMBL/GenBank/DDBJ whole genome shotgun (WGS) entry which is preliminary data.</text>
</comment>
<dbReference type="AlphaFoldDB" id="A0A9N9ILZ1"/>
<sequence length="75" mass="8508">TENPYTKELSLGMNFDDEKAEQPNAKIKANSSSPNNEEMEQPRTETEMNNSAKSTQFMLLEETIQKEAALNTQKI</sequence>
<reference evidence="2" key="1">
    <citation type="submission" date="2021-06" db="EMBL/GenBank/DDBJ databases">
        <authorList>
            <person name="Kallberg Y."/>
            <person name="Tangrot J."/>
            <person name="Rosling A."/>
        </authorList>
    </citation>
    <scope>NUCLEOTIDE SEQUENCE</scope>
    <source>
        <strain evidence="2">FL966</strain>
    </source>
</reference>
<dbReference type="EMBL" id="CAJVQA010015856">
    <property type="protein sequence ID" value="CAG8739649.1"/>
    <property type="molecule type" value="Genomic_DNA"/>
</dbReference>
<proteinExistence type="predicted"/>
<protein>
    <submittedName>
        <fullName evidence="2">22627_t:CDS:1</fullName>
    </submittedName>
</protein>
<accession>A0A9N9ILZ1</accession>
<feature type="region of interest" description="Disordered" evidence="1">
    <location>
        <begin position="15"/>
        <end position="51"/>
    </location>
</feature>
<keyword evidence="3" id="KW-1185">Reference proteome</keyword>
<feature type="non-terminal residue" evidence="2">
    <location>
        <position position="1"/>
    </location>
</feature>
<evidence type="ECO:0000313" key="3">
    <source>
        <dbReference type="Proteomes" id="UP000789759"/>
    </source>
</evidence>
<dbReference type="Proteomes" id="UP000789759">
    <property type="component" value="Unassembled WGS sequence"/>
</dbReference>
<name>A0A9N9ILZ1_9GLOM</name>